<gene>
    <name evidence="3" type="ORF">CALCODRAFT_487169</name>
</gene>
<dbReference type="InParanoid" id="A0A165D9Z2"/>
<dbReference type="Proteomes" id="UP000076842">
    <property type="component" value="Unassembled WGS sequence"/>
</dbReference>
<dbReference type="PANTHER" id="PTHR34409">
    <property type="entry name" value="SET DOMAIN-CONTAINING PROTEIN"/>
    <property type="match status" value="1"/>
</dbReference>
<feature type="compositionally biased region" description="Polar residues" evidence="1">
    <location>
        <begin position="283"/>
        <end position="298"/>
    </location>
</feature>
<accession>A0A165D9Z2</accession>
<keyword evidence="4" id="KW-1185">Reference proteome</keyword>
<feature type="region of interest" description="Disordered" evidence="1">
    <location>
        <begin position="218"/>
        <end position="315"/>
    </location>
</feature>
<dbReference type="AlphaFoldDB" id="A0A165D9Z2"/>
<evidence type="ECO:0000259" key="2">
    <source>
        <dbReference type="Pfam" id="PF20681"/>
    </source>
</evidence>
<feature type="region of interest" description="Disordered" evidence="1">
    <location>
        <begin position="1"/>
        <end position="66"/>
    </location>
</feature>
<evidence type="ECO:0000313" key="4">
    <source>
        <dbReference type="Proteomes" id="UP000076842"/>
    </source>
</evidence>
<dbReference type="InterPro" id="IPR049203">
    <property type="entry name" value="DUF6818"/>
</dbReference>
<feature type="compositionally biased region" description="Pro residues" evidence="1">
    <location>
        <begin position="10"/>
        <end position="26"/>
    </location>
</feature>
<reference evidence="3 4" key="1">
    <citation type="journal article" date="2016" name="Mol. Biol. Evol.">
        <title>Comparative Genomics of Early-Diverging Mushroom-Forming Fungi Provides Insights into the Origins of Lignocellulose Decay Capabilities.</title>
        <authorList>
            <person name="Nagy L.G."/>
            <person name="Riley R."/>
            <person name="Tritt A."/>
            <person name="Adam C."/>
            <person name="Daum C."/>
            <person name="Floudas D."/>
            <person name="Sun H."/>
            <person name="Yadav J.S."/>
            <person name="Pangilinan J."/>
            <person name="Larsson K.H."/>
            <person name="Matsuura K."/>
            <person name="Barry K."/>
            <person name="Labutti K."/>
            <person name="Kuo R."/>
            <person name="Ohm R.A."/>
            <person name="Bhattacharya S.S."/>
            <person name="Shirouzu T."/>
            <person name="Yoshinaga Y."/>
            <person name="Martin F.M."/>
            <person name="Grigoriev I.V."/>
            <person name="Hibbett D.S."/>
        </authorList>
    </citation>
    <scope>NUCLEOTIDE SEQUENCE [LARGE SCALE GENOMIC DNA]</scope>
    <source>
        <strain evidence="3 4">HHB12733</strain>
    </source>
</reference>
<name>A0A165D9Z2_9BASI</name>
<feature type="domain" description="DUF6818" evidence="2">
    <location>
        <begin position="174"/>
        <end position="224"/>
    </location>
</feature>
<feature type="compositionally biased region" description="Polar residues" evidence="1">
    <location>
        <begin position="40"/>
        <end position="57"/>
    </location>
</feature>
<sequence>MSGSSYRAPSPAPTPSYIPSTFPQPSPTYVASALPFPTASHVSGSAWGSGSPYSGSPRTLAHSPQFDLDGFPRTQEDVLHFALAPEPSIVTPVEDAQPAARVNKRKAKGQAPEGAPVQKRVSKGRSSGVRNFGDPELKEMLDWIEAIHPIGPGGWDKVTDCMGSFWVLQGIEPRTAESLRRKFSEMARKPKPTGEGEMPDFIRRAKDINKAIQEDVEMGNLQDESVPTEPDEDNIPWPPTDPEDAPPPLRPARPAHPGHASRTPSTSATDEVLVKQRRHVTDGPNTSSRQSKTSTLLANVSRAFDPDSQAERMRQRDAIRAERSLFQSEITSLQAQLRDKQYELVTVSMEKDKLIESLRTQLLQDARAHLAVQGELDVAKAKLEMQERMRTMMMGMGEMGQFIAKSMSLTPSEDAHSSSTTM</sequence>
<dbReference type="STRING" id="1353952.A0A165D9Z2"/>
<evidence type="ECO:0000313" key="3">
    <source>
        <dbReference type="EMBL" id="KZT52368.1"/>
    </source>
</evidence>
<dbReference type="Pfam" id="PF20681">
    <property type="entry name" value="DUF6818"/>
    <property type="match status" value="1"/>
</dbReference>
<evidence type="ECO:0000256" key="1">
    <source>
        <dbReference type="SAM" id="MobiDB-lite"/>
    </source>
</evidence>
<feature type="compositionally biased region" description="Pro residues" evidence="1">
    <location>
        <begin position="236"/>
        <end position="251"/>
    </location>
</feature>
<dbReference type="PANTHER" id="PTHR34409:SF1">
    <property type="entry name" value="MYB-LIKE DOMAIN-CONTAINING PROTEIN"/>
    <property type="match status" value="1"/>
</dbReference>
<dbReference type="OrthoDB" id="99432at2759"/>
<dbReference type="EMBL" id="KV424068">
    <property type="protein sequence ID" value="KZT52368.1"/>
    <property type="molecule type" value="Genomic_DNA"/>
</dbReference>
<proteinExistence type="predicted"/>
<organism evidence="3 4">
    <name type="scientific">Calocera cornea HHB12733</name>
    <dbReference type="NCBI Taxonomy" id="1353952"/>
    <lineage>
        <taxon>Eukaryota</taxon>
        <taxon>Fungi</taxon>
        <taxon>Dikarya</taxon>
        <taxon>Basidiomycota</taxon>
        <taxon>Agaricomycotina</taxon>
        <taxon>Dacrymycetes</taxon>
        <taxon>Dacrymycetales</taxon>
        <taxon>Dacrymycetaceae</taxon>
        <taxon>Calocera</taxon>
    </lineage>
</organism>
<protein>
    <recommendedName>
        <fullName evidence="2">DUF6818 domain-containing protein</fullName>
    </recommendedName>
</protein>
<feature type="region of interest" description="Disordered" evidence="1">
    <location>
        <begin position="104"/>
        <end position="133"/>
    </location>
</feature>